<gene>
    <name evidence="1" type="ORF">B2A_02879</name>
</gene>
<reference evidence="1" key="2">
    <citation type="journal article" date="2014" name="ISME J.">
        <title>Microbial stratification in low pH oxic and suboxic macroscopic growths along an acid mine drainage.</title>
        <authorList>
            <person name="Mendez-Garcia C."/>
            <person name="Mesa V."/>
            <person name="Sprenger R.R."/>
            <person name="Richter M."/>
            <person name="Diez M.S."/>
            <person name="Solano J."/>
            <person name="Bargiela R."/>
            <person name="Golyshina O.V."/>
            <person name="Manteca A."/>
            <person name="Ramos J.L."/>
            <person name="Gallego J.R."/>
            <person name="Llorente I."/>
            <person name="Martins Dos Santos V.A."/>
            <person name="Jensen O.N."/>
            <person name="Pelaez A.I."/>
            <person name="Sanchez J."/>
            <person name="Ferrer M."/>
        </authorList>
    </citation>
    <scope>NUCLEOTIDE SEQUENCE</scope>
</reference>
<name>T1C805_9ZZZZ</name>
<organism evidence="1">
    <name type="scientific">mine drainage metagenome</name>
    <dbReference type="NCBI Taxonomy" id="410659"/>
    <lineage>
        <taxon>unclassified sequences</taxon>
        <taxon>metagenomes</taxon>
        <taxon>ecological metagenomes</taxon>
    </lineage>
</organism>
<sequence>MNWKGKPLISYEVVINLIKNTTTKTGLEVFARLDKKHYKKAQKFT</sequence>
<dbReference type="EMBL" id="AUZZ01001955">
    <property type="protein sequence ID" value="EQD62320.1"/>
    <property type="molecule type" value="Genomic_DNA"/>
</dbReference>
<feature type="non-terminal residue" evidence="1">
    <location>
        <position position="45"/>
    </location>
</feature>
<comment type="caution">
    <text evidence="1">The sequence shown here is derived from an EMBL/GenBank/DDBJ whole genome shotgun (WGS) entry which is preliminary data.</text>
</comment>
<dbReference type="Pfam" id="PF07592">
    <property type="entry name" value="DDE_Tnp_ISAZ013"/>
    <property type="match status" value="1"/>
</dbReference>
<protein>
    <submittedName>
        <fullName evidence="1">Uncharacterized protein</fullName>
    </submittedName>
</protein>
<accession>T1C805</accession>
<evidence type="ECO:0000313" key="1">
    <source>
        <dbReference type="EMBL" id="EQD62320.1"/>
    </source>
</evidence>
<proteinExistence type="predicted"/>
<dbReference type="AlphaFoldDB" id="T1C805"/>
<reference evidence="1" key="1">
    <citation type="submission" date="2013-08" db="EMBL/GenBank/DDBJ databases">
        <authorList>
            <person name="Mendez C."/>
            <person name="Richter M."/>
            <person name="Ferrer M."/>
            <person name="Sanchez J."/>
        </authorList>
    </citation>
    <scope>NUCLEOTIDE SEQUENCE</scope>
</reference>
<dbReference type="InterPro" id="IPR011518">
    <property type="entry name" value="Transposase_36"/>
</dbReference>